<comment type="caution">
    <text evidence="6">The sequence shown here is derived from an EMBL/GenBank/DDBJ whole genome shotgun (WGS) entry which is preliminary data.</text>
</comment>
<dbReference type="EMBL" id="WODC01000001">
    <property type="protein sequence ID" value="MUM76056.1"/>
    <property type="molecule type" value="Genomic_DNA"/>
</dbReference>
<dbReference type="FunFam" id="3.30.300.70:FF:000001">
    <property type="entry name" value="Ribosome maturation factor RimP"/>
    <property type="match status" value="1"/>
</dbReference>
<dbReference type="PANTHER" id="PTHR33867:SF1">
    <property type="entry name" value="RIBOSOME MATURATION FACTOR RIMP"/>
    <property type="match status" value="1"/>
</dbReference>
<evidence type="ECO:0000313" key="7">
    <source>
        <dbReference type="Proteomes" id="UP000461162"/>
    </source>
</evidence>
<organism evidence="6 7">
    <name type="scientific">Pseudodesulfovibrio alkaliphilus</name>
    <dbReference type="NCBI Taxonomy" id="2661613"/>
    <lineage>
        <taxon>Bacteria</taxon>
        <taxon>Pseudomonadati</taxon>
        <taxon>Thermodesulfobacteriota</taxon>
        <taxon>Desulfovibrionia</taxon>
        <taxon>Desulfovibrionales</taxon>
        <taxon>Desulfovibrionaceae</taxon>
    </lineage>
</organism>
<reference evidence="6 7" key="1">
    <citation type="submission" date="2019-11" db="EMBL/GenBank/DDBJ databases">
        <title>Pseudodesulfovibrio alkaliphilus, sp. nov., an alkaliphilic sulfate-reducing bacteria from mud volcano of Taman peninsula, Russia.</title>
        <authorList>
            <person name="Frolova A."/>
            <person name="Merkel A.Y."/>
            <person name="Slobodkin A.I."/>
        </authorList>
    </citation>
    <scope>NUCLEOTIDE SEQUENCE [LARGE SCALE GENOMIC DNA]</scope>
    <source>
        <strain evidence="6 7">F-1</strain>
    </source>
</reference>
<dbReference type="SUPFAM" id="SSF75420">
    <property type="entry name" value="YhbC-like, N-terminal domain"/>
    <property type="match status" value="1"/>
</dbReference>
<dbReference type="PANTHER" id="PTHR33867">
    <property type="entry name" value="RIBOSOME MATURATION FACTOR RIMP"/>
    <property type="match status" value="1"/>
</dbReference>
<dbReference type="InterPro" id="IPR035956">
    <property type="entry name" value="RimP_N_sf"/>
</dbReference>
<name>A0A7K1KJ27_9BACT</name>
<comment type="similarity">
    <text evidence="3">Belongs to the RimP family.</text>
</comment>
<dbReference type="Gene3D" id="3.30.300.70">
    <property type="entry name" value="RimP-like superfamily, N-terminal"/>
    <property type="match status" value="1"/>
</dbReference>
<dbReference type="InterPro" id="IPR028998">
    <property type="entry name" value="RimP_C"/>
</dbReference>
<dbReference type="GO" id="GO:0000028">
    <property type="term" value="P:ribosomal small subunit assembly"/>
    <property type="evidence" value="ECO:0007669"/>
    <property type="project" value="TreeGrafter"/>
</dbReference>
<dbReference type="HAMAP" id="MF_01077">
    <property type="entry name" value="RimP"/>
    <property type="match status" value="1"/>
</dbReference>
<dbReference type="GO" id="GO:0006412">
    <property type="term" value="P:translation"/>
    <property type="evidence" value="ECO:0007669"/>
    <property type="project" value="TreeGrafter"/>
</dbReference>
<accession>A0A7K1KJ27</accession>
<evidence type="ECO:0000313" key="6">
    <source>
        <dbReference type="EMBL" id="MUM76056.1"/>
    </source>
</evidence>
<keyword evidence="7" id="KW-1185">Reference proteome</keyword>
<protein>
    <recommendedName>
        <fullName evidence="3">Ribosome maturation factor RimP</fullName>
    </recommendedName>
</protein>
<proteinExistence type="inferred from homology"/>
<dbReference type="AlphaFoldDB" id="A0A7K1KJ27"/>
<evidence type="ECO:0000259" key="5">
    <source>
        <dbReference type="Pfam" id="PF17384"/>
    </source>
</evidence>
<dbReference type="Pfam" id="PF02576">
    <property type="entry name" value="RimP_N"/>
    <property type="match status" value="1"/>
</dbReference>
<dbReference type="InterPro" id="IPR028989">
    <property type="entry name" value="RimP_N"/>
</dbReference>
<dbReference type="CDD" id="cd01734">
    <property type="entry name" value="YlxS_C"/>
    <property type="match status" value="1"/>
</dbReference>
<sequence length="152" mass="17119">MRPTFEDTLAELIRPEVEAIGCRLWGLTSPSKGQRRIIRIYIDGHDGVTIDQCAEVSRQVGLLLEVEDIIPGAFILEVSSPGMDRRFFSTAQMNDYTGSQVAALLHEARDGRRKVIGTLVRVDETEFTVKEDGQETTLAWNDLKEVRIVPEF</sequence>
<feature type="domain" description="Ribosome maturation factor RimP N-terminal" evidence="4">
    <location>
        <begin position="12"/>
        <end position="84"/>
    </location>
</feature>
<feature type="domain" description="Ribosome maturation factor RimP C-terminal" evidence="5">
    <location>
        <begin position="93"/>
        <end position="152"/>
    </location>
</feature>
<evidence type="ECO:0000256" key="2">
    <source>
        <dbReference type="ARBA" id="ARBA00022517"/>
    </source>
</evidence>
<gene>
    <name evidence="3" type="primary">rimP</name>
    <name evidence="6" type="ORF">GKC30_00230</name>
</gene>
<keyword evidence="1 3" id="KW-0963">Cytoplasm</keyword>
<dbReference type="Proteomes" id="UP000461162">
    <property type="component" value="Unassembled WGS sequence"/>
</dbReference>
<keyword evidence="2 3" id="KW-0690">Ribosome biogenesis</keyword>
<comment type="subcellular location">
    <subcellularLocation>
        <location evidence="3">Cytoplasm</location>
    </subcellularLocation>
</comment>
<evidence type="ECO:0000256" key="3">
    <source>
        <dbReference type="HAMAP-Rule" id="MF_01077"/>
    </source>
</evidence>
<dbReference type="SUPFAM" id="SSF74942">
    <property type="entry name" value="YhbC-like, C-terminal domain"/>
    <property type="match status" value="1"/>
</dbReference>
<evidence type="ECO:0000259" key="4">
    <source>
        <dbReference type="Pfam" id="PF02576"/>
    </source>
</evidence>
<dbReference type="InterPro" id="IPR003728">
    <property type="entry name" value="Ribosome_maturation_RimP"/>
</dbReference>
<dbReference type="GO" id="GO:0005829">
    <property type="term" value="C:cytosol"/>
    <property type="evidence" value="ECO:0007669"/>
    <property type="project" value="TreeGrafter"/>
</dbReference>
<evidence type="ECO:0000256" key="1">
    <source>
        <dbReference type="ARBA" id="ARBA00022490"/>
    </source>
</evidence>
<dbReference type="Pfam" id="PF17384">
    <property type="entry name" value="DUF150_C"/>
    <property type="match status" value="1"/>
</dbReference>
<comment type="function">
    <text evidence="3">Required for maturation of 30S ribosomal subunits.</text>
</comment>
<dbReference type="RefSeq" id="WP_155931413.1">
    <property type="nucleotide sequence ID" value="NZ_WODC01000001.1"/>
</dbReference>
<dbReference type="InterPro" id="IPR036847">
    <property type="entry name" value="RimP_C_sf"/>
</dbReference>
<dbReference type="Gene3D" id="2.30.30.180">
    <property type="entry name" value="Ribosome maturation factor RimP, C-terminal domain"/>
    <property type="match status" value="1"/>
</dbReference>